<dbReference type="Proteomes" id="UP000186698">
    <property type="component" value="Chromosome 8L"/>
</dbReference>
<dbReference type="Bgee" id="108698616">
    <property type="expression patterns" value="Expressed in heart and 15 other cell types or tissues"/>
</dbReference>
<dbReference type="AlphaFoldDB" id="A0A1L8F8V6"/>
<gene>
    <name evidence="3 4" type="primary">LOC108698616</name>
</gene>
<dbReference type="GeneID" id="108698616"/>
<dbReference type="OMA" id="CERSTKH"/>
<feature type="region of interest" description="Disordered" evidence="1">
    <location>
        <begin position="1"/>
        <end position="35"/>
    </location>
</feature>
<evidence type="ECO:0000256" key="1">
    <source>
        <dbReference type="SAM" id="MobiDB-lite"/>
    </source>
</evidence>
<sequence>METVTDMEVSLSGDTGEAEEIQTKENKEDESSEQWGEYQGTWGRGIEIETCWCKSGLHGCCEDRWTTFIDVNTKESELVTELTQMPKQNERWWCEDNTRPCERSTKHSTDKSSLQRIFENCFPPFAHPVVEEKPTPLELPTSGKSHTQNRSVEQLWDTACSRGRQCDQYYKWEGSKLQSSYLSMLHIKPKNVEVQSARCLTNTHKVKSIVTSPVPSEKIQSQKVSTVVRQEPDLKLMKVASVSVHVSGFSPSHHLQSLFQHWTQPKGKARLTVDYNFNPSVLV</sequence>
<evidence type="ECO:0000313" key="3">
    <source>
        <dbReference type="RefSeq" id="XP_018085723.1"/>
    </source>
</evidence>
<reference evidence="3 4" key="1">
    <citation type="submission" date="2022-04" db="UniProtKB">
        <authorList>
            <consortium name="RefSeq"/>
        </authorList>
    </citation>
    <scope>IDENTIFICATION</scope>
    <source>
        <strain evidence="3 4">J_2021</strain>
        <tissue evidence="3 4">Erythrocytes</tissue>
    </source>
</reference>
<dbReference type="RefSeq" id="XP_018085723.1">
    <property type="nucleotide sequence ID" value="XM_018230234.2"/>
</dbReference>
<proteinExistence type="predicted"/>
<dbReference type="PaxDb" id="8355-A0A1L8F8V6"/>
<protein>
    <submittedName>
        <fullName evidence="3 4">Uncharacterized protein LOC108698616</fullName>
    </submittedName>
</protein>
<keyword evidence="2" id="KW-1185">Reference proteome</keyword>
<name>A0A1L8F8V6_XENLA</name>
<evidence type="ECO:0000313" key="2">
    <source>
        <dbReference type="Proteomes" id="UP000186698"/>
    </source>
</evidence>
<accession>A0A1L8F8V6</accession>
<dbReference type="KEGG" id="xla:108698616"/>
<organism evidence="3">
    <name type="scientific">Xenopus laevis</name>
    <name type="common">African clawed frog</name>
    <dbReference type="NCBI Taxonomy" id="8355"/>
    <lineage>
        <taxon>Eukaryota</taxon>
        <taxon>Metazoa</taxon>
        <taxon>Chordata</taxon>
        <taxon>Craniata</taxon>
        <taxon>Vertebrata</taxon>
        <taxon>Euteleostomi</taxon>
        <taxon>Amphibia</taxon>
        <taxon>Batrachia</taxon>
        <taxon>Anura</taxon>
        <taxon>Pipoidea</taxon>
        <taxon>Pipidae</taxon>
        <taxon>Xenopodinae</taxon>
        <taxon>Xenopus</taxon>
        <taxon>Xenopus</taxon>
    </lineage>
</organism>
<dbReference type="OrthoDB" id="9898731at2759"/>
<evidence type="ECO:0000313" key="4">
    <source>
        <dbReference type="RefSeq" id="XP_018085724.1"/>
    </source>
</evidence>
<dbReference type="RefSeq" id="XP_018085724.1">
    <property type="nucleotide sequence ID" value="XM_018230235.2"/>
</dbReference>